<accession>A0ABN9XY92</accession>
<feature type="compositionally biased region" description="Basic and acidic residues" evidence="1">
    <location>
        <begin position="20"/>
        <end position="33"/>
    </location>
</feature>
<dbReference type="Proteomes" id="UP001189429">
    <property type="component" value="Unassembled WGS sequence"/>
</dbReference>
<comment type="caution">
    <text evidence="2">The sequence shown here is derived from an EMBL/GenBank/DDBJ whole genome shotgun (WGS) entry which is preliminary data.</text>
</comment>
<name>A0ABN9XY92_9DINO</name>
<keyword evidence="3" id="KW-1185">Reference proteome</keyword>
<gene>
    <name evidence="2" type="ORF">PCOR1329_LOCUS80921</name>
</gene>
<evidence type="ECO:0000313" key="2">
    <source>
        <dbReference type="EMBL" id="CAK0905119.1"/>
    </source>
</evidence>
<evidence type="ECO:0000313" key="3">
    <source>
        <dbReference type="Proteomes" id="UP001189429"/>
    </source>
</evidence>
<feature type="compositionally biased region" description="Basic and acidic residues" evidence="1">
    <location>
        <begin position="61"/>
        <end position="71"/>
    </location>
</feature>
<feature type="compositionally biased region" description="Basic residues" evidence="1">
    <location>
        <begin position="1"/>
        <end position="11"/>
    </location>
</feature>
<proteinExistence type="predicted"/>
<dbReference type="EMBL" id="CAUYUJ010021505">
    <property type="protein sequence ID" value="CAK0905119.1"/>
    <property type="molecule type" value="Genomic_DNA"/>
</dbReference>
<organism evidence="2 3">
    <name type="scientific">Prorocentrum cordatum</name>
    <dbReference type="NCBI Taxonomy" id="2364126"/>
    <lineage>
        <taxon>Eukaryota</taxon>
        <taxon>Sar</taxon>
        <taxon>Alveolata</taxon>
        <taxon>Dinophyceae</taxon>
        <taxon>Prorocentrales</taxon>
        <taxon>Prorocentraceae</taxon>
        <taxon>Prorocentrum</taxon>
    </lineage>
</organism>
<feature type="non-terminal residue" evidence="2">
    <location>
        <position position="1"/>
    </location>
</feature>
<protein>
    <submittedName>
        <fullName evidence="2">Uncharacterized protein</fullName>
    </submittedName>
</protein>
<reference evidence="2" key="1">
    <citation type="submission" date="2023-10" db="EMBL/GenBank/DDBJ databases">
        <authorList>
            <person name="Chen Y."/>
            <person name="Shah S."/>
            <person name="Dougan E. K."/>
            <person name="Thang M."/>
            <person name="Chan C."/>
        </authorList>
    </citation>
    <scope>NUCLEOTIDE SEQUENCE [LARGE SCALE GENOMIC DNA]</scope>
</reference>
<feature type="region of interest" description="Disordered" evidence="1">
    <location>
        <begin position="1"/>
        <end position="144"/>
    </location>
</feature>
<evidence type="ECO:0000256" key="1">
    <source>
        <dbReference type="SAM" id="MobiDB-lite"/>
    </source>
</evidence>
<sequence>PLPKRNWRRAQSRALLDGEPEGKVRREGSRGRSLDGSPLPSWHRAAREERGLCSARPAQRRAPESVQERAASRGGEALLPEAGKKEPLRRPTGQVRWPFAVRRSVQESAPRQGKHRDPEHTHTTINPAARTARKPSRAKMSQNHRLCKKQSAHVALIAWCTLLESLQTHIRTMAVAEPHGVTTWGQSASFYKKCTKANRPALPSNFTVSLTAV</sequence>